<reference evidence="2" key="1">
    <citation type="submission" date="2020-02" db="EMBL/GenBank/DDBJ databases">
        <authorList>
            <person name="Meier V. D."/>
        </authorList>
    </citation>
    <scope>NUCLEOTIDE SEQUENCE</scope>
    <source>
        <strain evidence="2">AVDCRST_MAG02</strain>
    </source>
</reference>
<dbReference type="CDD" id="cd00229">
    <property type="entry name" value="SGNH_hydrolase"/>
    <property type="match status" value="1"/>
</dbReference>
<dbReference type="SUPFAM" id="SSF52266">
    <property type="entry name" value="SGNH hydrolase"/>
    <property type="match status" value="1"/>
</dbReference>
<accession>A0A6J4R9S9</accession>
<organism evidence="2">
    <name type="scientific">uncultured Rubrobacteraceae bacterium</name>
    <dbReference type="NCBI Taxonomy" id="349277"/>
    <lineage>
        <taxon>Bacteria</taxon>
        <taxon>Bacillati</taxon>
        <taxon>Actinomycetota</taxon>
        <taxon>Rubrobacteria</taxon>
        <taxon>Rubrobacterales</taxon>
        <taxon>Rubrobacteraceae</taxon>
        <taxon>environmental samples</taxon>
    </lineage>
</organism>
<evidence type="ECO:0000259" key="1">
    <source>
        <dbReference type="Pfam" id="PF13472"/>
    </source>
</evidence>
<evidence type="ECO:0000313" key="2">
    <source>
        <dbReference type="EMBL" id="CAA9468107.1"/>
    </source>
</evidence>
<dbReference type="AlphaFoldDB" id="A0A6J4R9S9"/>
<protein>
    <recommendedName>
        <fullName evidence="1">SGNH hydrolase-type esterase domain-containing protein</fullName>
    </recommendedName>
</protein>
<dbReference type="Gene3D" id="3.40.50.1110">
    <property type="entry name" value="SGNH hydrolase"/>
    <property type="match status" value="1"/>
</dbReference>
<gene>
    <name evidence="2" type="ORF">AVDCRST_MAG02-3360</name>
</gene>
<dbReference type="Pfam" id="PF13472">
    <property type="entry name" value="Lipase_GDSL_2"/>
    <property type="match status" value="1"/>
</dbReference>
<feature type="domain" description="SGNH hydrolase-type esterase" evidence="1">
    <location>
        <begin position="12"/>
        <end position="189"/>
    </location>
</feature>
<dbReference type="InterPro" id="IPR036514">
    <property type="entry name" value="SGNH_hydro_sf"/>
</dbReference>
<dbReference type="EMBL" id="CADCVH010000100">
    <property type="protein sequence ID" value="CAA9468107.1"/>
    <property type="molecule type" value="Genomic_DNA"/>
</dbReference>
<name>A0A6J4R9S9_9ACTN</name>
<proteinExistence type="predicted"/>
<sequence length="215" mass="22620">MGNHAAMGHVVLLGDSVFDNAAYVAGAPDVVRQVRQRLPPGFKATLAAVDGSTTGDVRRQLRRVPDDATHLVLSVGGNDALGSSDFLSTPARSTAEALSGLADIADAFEREYRSMLAEAISPGVPTAICTVYYPRFPDAALQKVAVAGLTVFNDCIVRAAFTHGLPLLDLRLICTEAEDYANPIEPSARGGEKIARAIVDLVERGPTGGGTRVFT</sequence>
<dbReference type="InterPro" id="IPR013830">
    <property type="entry name" value="SGNH_hydro"/>
</dbReference>